<dbReference type="Pfam" id="PF13420">
    <property type="entry name" value="Acetyltransf_4"/>
    <property type="match status" value="1"/>
</dbReference>
<dbReference type="RefSeq" id="WP_189603733.1">
    <property type="nucleotide sequence ID" value="NZ_BMXB01000002.1"/>
</dbReference>
<dbReference type="AlphaFoldDB" id="A0A918VX40"/>
<name>A0A918VX40_9FLAO</name>
<evidence type="ECO:0000313" key="3">
    <source>
        <dbReference type="Proteomes" id="UP000610456"/>
    </source>
</evidence>
<dbReference type="EMBL" id="BMXB01000002">
    <property type="protein sequence ID" value="GHA31444.1"/>
    <property type="molecule type" value="Genomic_DNA"/>
</dbReference>
<reference evidence="2" key="1">
    <citation type="journal article" date="2014" name="Int. J. Syst. Evol. Microbiol.">
        <title>Complete genome sequence of Corynebacterium casei LMG S-19264T (=DSM 44701T), isolated from a smear-ripened cheese.</title>
        <authorList>
            <consortium name="US DOE Joint Genome Institute (JGI-PGF)"/>
            <person name="Walter F."/>
            <person name="Albersmeier A."/>
            <person name="Kalinowski J."/>
            <person name="Ruckert C."/>
        </authorList>
    </citation>
    <scope>NUCLEOTIDE SEQUENCE</scope>
    <source>
        <strain evidence="2">KCTC 12719</strain>
    </source>
</reference>
<comment type="caution">
    <text evidence="2">The sequence shown here is derived from an EMBL/GenBank/DDBJ whole genome shotgun (WGS) entry which is preliminary data.</text>
</comment>
<feature type="domain" description="N-acetyltransferase" evidence="1">
    <location>
        <begin position="5"/>
        <end position="166"/>
    </location>
</feature>
<protein>
    <submittedName>
        <fullName evidence="2">N-acetyltransferase</fullName>
    </submittedName>
</protein>
<dbReference type="GO" id="GO:0016747">
    <property type="term" value="F:acyltransferase activity, transferring groups other than amino-acyl groups"/>
    <property type="evidence" value="ECO:0007669"/>
    <property type="project" value="InterPro"/>
</dbReference>
<dbReference type="Proteomes" id="UP000610456">
    <property type="component" value="Unassembled WGS sequence"/>
</dbReference>
<dbReference type="PANTHER" id="PTHR43072">
    <property type="entry name" value="N-ACETYLTRANSFERASE"/>
    <property type="match status" value="1"/>
</dbReference>
<keyword evidence="3" id="KW-1185">Reference proteome</keyword>
<dbReference type="SUPFAM" id="SSF55729">
    <property type="entry name" value="Acyl-CoA N-acyltransferases (Nat)"/>
    <property type="match status" value="1"/>
</dbReference>
<proteinExistence type="predicted"/>
<dbReference type="InterPro" id="IPR016181">
    <property type="entry name" value="Acyl_CoA_acyltransferase"/>
</dbReference>
<dbReference type="CDD" id="cd04301">
    <property type="entry name" value="NAT_SF"/>
    <property type="match status" value="1"/>
</dbReference>
<reference evidence="2" key="2">
    <citation type="submission" date="2020-09" db="EMBL/GenBank/DDBJ databases">
        <authorList>
            <person name="Sun Q."/>
            <person name="Kim S."/>
        </authorList>
    </citation>
    <scope>NUCLEOTIDE SEQUENCE</scope>
    <source>
        <strain evidence="2">KCTC 12719</strain>
    </source>
</reference>
<sequence>MSDKFSLRLVTEQDVHEVLDIYKPYVQNTIVSFEYDVPTIEEYLQRIKTNTVDYPWLVGLRNKEIIGYAYAGRHRNRTAYQWSPESTIYLSPEVHGKGVARILYDTLFRLLRLQGYCNVYAGIGLPNDRSTRFHRALGFEEIGIFKKVGYKHGNWHDTQWFQLQLNEPVLEPPTPKKLDEVRNSEEFKSVITTANKKLAAI</sequence>
<dbReference type="PROSITE" id="PS51186">
    <property type="entry name" value="GNAT"/>
    <property type="match status" value="1"/>
</dbReference>
<dbReference type="PANTHER" id="PTHR43072:SF8">
    <property type="entry name" value="ACYLTRANSFERASE FABY-RELATED"/>
    <property type="match status" value="1"/>
</dbReference>
<organism evidence="2 3">
    <name type="scientific">Salinimicrobium marinum</name>
    <dbReference type="NCBI Taxonomy" id="680283"/>
    <lineage>
        <taxon>Bacteria</taxon>
        <taxon>Pseudomonadati</taxon>
        <taxon>Bacteroidota</taxon>
        <taxon>Flavobacteriia</taxon>
        <taxon>Flavobacteriales</taxon>
        <taxon>Flavobacteriaceae</taxon>
        <taxon>Salinimicrobium</taxon>
    </lineage>
</organism>
<evidence type="ECO:0000259" key="1">
    <source>
        <dbReference type="PROSITE" id="PS51186"/>
    </source>
</evidence>
<evidence type="ECO:0000313" key="2">
    <source>
        <dbReference type="EMBL" id="GHA31444.1"/>
    </source>
</evidence>
<dbReference type="InterPro" id="IPR000182">
    <property type="entry name" value="GNAT_dom"/>
</dbReference>
<accession>A0A918VX40</accession>
<dbReference type="Gene3D" id="3.40.630.30">
    <property type="match status" value="1"/>
</dbReference>
<gene>
    <name evidence="2" type="ORF">GCM10007103_11360</name>
</gene>